<feature type="region of interest" description="Disordered" evidence="1">
    <location>
        <begin position="221"/>
        <end position="262"/>
    </location>
</feature>
<feature type="region of interest" description="Disordered" evidence="1">
    <location>
        <begin position="1"/>
        <end position="31"/>
    </location>
</feature>
<feature type="compositionally biased region" description="Basic and acidic residues" evidence="1">
    <location>
        <begin position="244"/>
        <end position="262"/>
    </location>
</feature>
<feature type="region of interest" description="Disordered" evidence="1">
    <location>
        <begin position="449"/>
        <end position="488"/>
    </location>
</feature>
<organism evidence="2 3">
    <name type="scientific">Zymomonas mobilis subsp. mobilis (strain ATCC 10988 / DSM 424 / LMG 404 / NCIMB 8938 / NRRL B-806 / ZM1)</name>
    <dbReference type="NCBI Taxonomy" id="555217"/>
    <lineage>
        <taxon>Bacteria</taxon>
        <taxon>Pseudomonadati</taxon>
        <taxon>Pseudomonadota</taxon>
        <taxon>Alphaproteobacteria</taxon>
        <taxon>Sphingomonadales</taxon>
        <taxon>Zymomonadaceae</taxon>
        <taxon>Zymomonas</taxon>
    </lineage>
</organism>
<evidence type="ECO:0008006" key="4">
    <source>
        <dbReference type="Google" id="ProtNLM"/>
    </source>
</evidence>
<dbReference type="SUPFAM" id="SSF46785">
    <property type="entry name" value="Winged helix' DNA-binding domain"/>
    <property type="match status" value="1"/>
</dbReference>
<name>A0A0H3G469_ZYMMA</name>
<dbReference type="InterPro" id="IPR036388">
    <property type="entry name" value="WH-like_DNA-bd_sf"/>
</dbReference>
<feature type="compositionally biased region" description="Polar residues" evidence="1">
    <location>
        <begin position="172"/>
        <end position="186"/>
    </location>
</feature>
<evidence type="ECO:0000313" key="3">
    <source>
        <dbReference type="Proteomes" id="UP000001494"/>
    </source>
</evidence>
<protein>
    <recommendedName>
        <fullName evidence="4">Helix-turn-helix domain-containing protein</fullName>
    </recommendedName>
</protein>
<gene>
    <name evidence="2" type="ordered locus">Zmob_1827</name>
</gene>
<feature type="compositionally biased region" description="Basic and acidic residues" evidence="1">
    <location>
        <begin position="228"/>
        <end position="237"/>
    </location>
</feature>
<dbReference type="KEGG" id="zmm:Zmob_1827"/>
<reference evidence="2 3" key="1">
    <citation type="journal article" date="2011" name="J. Bacteriol.">
        <title>Genome sequence of the ethanol-producing Zymomonas mobilis subsp. mobilis lectotype strain ATCC 10988.</title>
        <authorList>
            <person name="Pappas K.M."/>
            <person name="Kouvelis V.N."/>
            <person name="Saunders E."/>
            <person name="Brettin T.S."/>
            <person name="Bruce D."/>
            <person name="Detter C."/>
            <person name="Balakireva M."/>
            <person name="Han C.S."/>
            <person name="Savvakis G."/>
            <person name="Kyrpides N.C."/>
            <person name="Typas M.A."/>
        </authorList>
    </citation>
    <scope>NUCLEOTIDE SEQUENCE [LARGE SCALE GENOMIC DNA]</scope>
    <source>
        <strain evidence="3">ATCC 10988 / DSM 424 / CCUG 17860 / LMG 404 / NCIMB 8938 / NRRL B-806 / ZM1</strain>
        <plasmid evidence="2">pZMOB03</plasmid>
    </source>
</reference>
<dbReference type="eggNOG" id="COG1609">
    <property type="taxonomic scope" value="Bacteria"/>
</dbReference>
<feature type="region of interest" description="Disordered" evidence="1">
    <location>
        <begin position="160"/>
        <end position="186"/>
    </location>
</feature>
<proteinExistence type="predicted"/>
<dbReference type="HOGENOM" id="CLU_035420_0_0_5"/>
<dbReference type="RefSeq" id="WP_014466427.1">
    <property type="nucleotide sequence ID" value="NC_017181.1"/>
</dbReference>
<dbReference type="InterPro" id="IPR036390">
    <property type="entry name" value="WH_DNA-bd_sf"/>
</dbReference>
<dbReference type="Proteomes" id="UP000001494">
    <property type="component" value="Plasmid pZMOB03"/>
</dbReference>
<sequence length="591" mass="65755">MTASFSSSSHFVASSPMSSSLNADLSSSDSASSATLSASSVLSPKPNLAPAPLSAELSSMSPNLVSPLEVADLSLPISASSSLSLASPLRATILPDSSTAPLPSSPSSMSFEGSPFVDRLGRFKRGTYRSMLMQTGMSYDHAKDMADLAAEEFKNAKKREPVGATYDRQSPPLANSANPEIPASNTNREVTAPASEAFDEIEYFDQMVSNGVDPETAADIARKTAIARRRDPLERATRNKTRRRTPDPVHRDSYEVGEREKSVWKPVNPQEIGAYLEAVDQYSIKTKGLSDKAVRLLKMLFRMVDFKTGRLEPTLDTICDRVGYARATVVKLLRQLQDLGFIRWIRRSIKIKADGKGPRRKQTSNAYGFLSPKAWPELARQVFERVMRRRNAPIPDDIDHAQEADKAETKAIVESLPPEDFVKAISGDKEPTELTDSLIQLAKSIERAEQREQEEQVKKAAQADQEGVKTPSQTPKEDTSKKPLISDNQREFNSYTLSCYTYLSNSNHTKLKTKEENKDCTDPATTDSADTIYDRKTDNDPFLLTLKARGYRLDQITACLNHRDKRKKNRWMPLSPDETARLLIQTRQMKP</sequence>
<evidence type="ECO:0000313" key="2">
    <source>
        <dbReference type="EMBL" id="AEH63619.1"/>
    </source>
</evidence>
<feature type="compositionally biased region" description="Basic and acidic residues" evidence="1">
    <location>
        <begin position="449"/>
        <end position="458"/>
    </location>
</feature>
<dbReference type="AlphaFoldDB" id="A0A0H3G469"/>
<keyword evidence="2" id="KW-0614">Plasmid</keyword>
<dbReference type="Gene3D" id="1.10.10.10">
    <property type="entry name" value="Winged helix-like DNA-binding domain superfamily/Winged helix DNA-binding domain"/>
    <property type="match status" value="1"/>
</dbReference>
<evidence type="ECO:0000256" key="1">
    <source>
        <dbReference type="SAM" id="MobiDB-lite"/>
    </source>
</evidence>
<accession>A0A0H3G469</accession>
<dbReference type="EMBL" id="CP002853">
    <property type="protein sequence ID" value="AEH63619.1"/>
    <property type="molecule type" value="Genomic_DNA"/>
</dbReference>
<dbReference type="OrthoDB" id="7609380at2"/>
<geneLocation type="plasmid" evidence="2 3">
    <name>pZMOB03</name>
</geneLocation>